<accession>A0A3G8JKC3</accession>
<name>A0A3G8JKC3_9ACTN</name>
<dbReference type="AlphaFoldDB" id="A0A3G8JKC3"/>
<dbReference type="OrthoDB" id="4557043at2"/>
<protein>
    <submittedName>
        <fullName evidence="1">Uncharacterized protein</fullName>
    </submittedName>
</protein>
<keyword evidence="2" id="KW-1185">Reference proteome</keyword>
<proteinExistence type="predicted"/>
<dbReference type="KEGG" id="gom:D7316_02090"/>
<dbReference type="RefSeq" id="WP_005199491.1">
    <property type="nucleotide sequence ID" value="NZ_CP033972.1"/>
</dbReference>
<organism evidence="1 2">
    <name type="scientific">Gordonia insulae</name>
    <dbReference type="NCBI Taxonomy" id="2420509"/>
    <lineage>
        <taxon>Bacteria</taxon>
        <taxon>Bacillati</taxon>
        <taxon>Actinomycetota</taxon>
        <taxon>Actinomycetes</taxon>
        <taxon>Mycobacteriales</taxon>
        <taxon>Gordoniaceae</taxon>
        <taxon>Gordonia</taxon>
    </lineage>
</organism>
<reference evidence="1 2" key="1">
    <citation type="submission" date="2018-11" db="EMBL/GenBank/DDBJ databases">
        <title>Gordonia insulae sp. nov., isolated from an island soil.</title>
        <authorList>
            <person name="Kim Y.S."/>
            <person name="Kim S.B."/>
        </authorList>
    </citation>
    <scope>NUCLEOTIDE SEQUENCE [LARGE SCALE GENOMIC DNA]</scope>
    <source>
        <strain evidence="1 2">MMS17-SY073</strain>
    </source>
</reference>
<evidence type="ECO:0000313" key="1">
    <source>
        <dbReference type="EMBL" id="AZG45494.1"/>
    </source>
</evidence>
<evidence type="ECO:0000313" key="2">
    <source>
        <dbReference type="Proteomes" id="UP000271469"/>
    </source>
</evidence>
<dbReference type="Proteomes" id="UP000271469">
    <property type="component" value="Chromosome"/>
</dbReference>
<sequence>MSDHDEDNSLYEKPLEFMQSIANTGGYCDGQAIIPSADGDHYDCWCSCGEWRIEAPSTEEGLRAARIHTGSVPA</sequence>
<gene>
    <name evidence="1" type="ORF">D7316_02090</name>
</gene>
<dbReference type="EMBL" id="CP033972">
    <property type="protein sequence ID" value="AZG45494.1"/>
    <property type="molecule type" value="Genomic_DNA"/>
</dbReference>